<dbReference type="Gene3D" id="2.60.40.1180">
    <property type="entry name" value="Golgi alpha-mannosidase II"/>
    <property type="match status" value="1"/>
</dbReference>
<sequence length="442" mass="50725">MKLIITRYENNKKHTISQDIELIEDKGAAMNVVNIYPDIEYQTFHGFGGAVTEAAGYAYSKLSKENQEKVIDKYFGKDGNRYNMIRTHIDSCDFSLNNYEAMSDPEDVEMKSFTLARDEKYILPLLNAGQKKRGEPFDLMLTPWSPPAFMKTNGDRNHGGKLKAEFMGFWAEYICRYIKEYEKKGFPVNRITVQNEPEAVQKWDSCIFTGEEEKVFLRDYLYPAFIKNDLSHVKVNIWDHNKERLYERAKAAIDGETDKMVDGIAFHWYTGDHFEAIGITRDAYPKKELLFTEGCVEYSRFSASQLQNAQMYAHDIIGNMNAGMTGFLDWNIFLDEKGGPNHVNNYCDAPIMIDTENDTFEEKLSLDYIGHFSRYIEKDAKRIAFTKYTDRLEMTALKNPCGSIVMVALNRTEKELPVSLRMNGKTADITVPGNSIATALMS</sequence>
<dbReference type="PANTHER" id="PTHR11069:SF23">
    <property type="entry name" value="LYSOSOMAL ACID GLUCOSYLCERAMIDASE"/>
    <property type="match status" value="1"/>
</dbReference>
<keyword evidence="4" id="KW-0326">Glycosidase</keyword>
<dbReference type="InterPro" id="IPR033453">
    <property type="entry name" value="Glyco_hydro_30_TIM-barrel"/>
</dbReference>
<keyword evidence="3 4" id="KW-0378">Hydrolase</keyword>
<dbReference type="GO" id="GO:0016020">
    <property type="term" value="C:membrane"/>
    <property type="evidence" value="ECO:0007669"/>
    <property type="project" value="GOC"/>
</dbReference>
<evidence type="ECO:0000256" key="3">
    <source>
        <dbReference type="ARBA" id="ARBA00022801"/>
    </source>
</evidence>
<dbReference type="EMBL" id="CP048000">
    <property type="protein sequence ID" value="QHQ59494.1"/>
    <property type="molecule type" value="Genomic_DNA"/>
</dbReference>
<dbReference type="GO" id="GO:0006680">
    <property type="term" value="P:glucosylceramide catabolic process"/>
    <property type="evidence" value="ECO:0007669"/>
    <property type="project" value="TreeGrafter"/>
</dbReference>
<dbReference type="Pfam" id="PF17189">
    <property type="entry name" value="Glyco_hydro_30C"/>
    <property type="match status" value="1"/>
</dbReference>
<evidence type="ECO:0000256" key="1">
    <source>
        <dbReference type="ARBA" id="ARBA00005382"/>
    </source>
</evidence>
<evidence type="ECO:0000313" key="8">
    <source>
        <dbReference type="Proteomes" id="UP000464314"/>
    </source>
</evidence>
<dbReference type="Proteomes" id="UP000464314">
    <property type="component" value="Chromosome"/>
</dbReference>
<evidence type="ECO:0000313" key="7">
    <source>
        <dbReference type="EMBL" id="QHQ59494.1"/>
    </source>
</evidence>
<keyword evidence="2" id="KW-0732">Signal</keyword>
<dbReference type="PANTHER" id="PTHR11069">
    <property type="entry name" value="GLUCOSYLCERAMIDASE"/>
    <property type="match status" value="1"/>
</dbReference>
<evidence type="ECO:0000256" key="2">
    <source>
        <dbReference type="ARBA" id="ARBA00022729"/>
    </source>
</evidence>
<keyword evidence="8" id="KW-1185">Reference proteome</keyword>
<dbReference type="KEGG" id="anr:Ana3638_00680"/>
<name>A0A6P1TEA3_9FIRM</name>
<dbReference type="InterPro" id="IPR001139">
    <property type="entry name" value="Glyco_hydro_30"/>
</dbReference>
<gene>
    <name evidence="7" type="ORF">Ana3638_00680</name>
</gene>
<organism evidence="7 8">
    <name type="scientific">Anaerocolumna sedimenticola</name>
    <dbReference type="NCBI Taxonomy" id="2696063"/>
    <lineage>
        <taxon>Bacteria</taxon>
        <taxon>Bacillati</taxon>
        <taxon>Bacillota</taxon>
        <taxon>Clostridia</taxon>
        <taxon>Lachnospirales</taxon>
        <taxon>Lachnospiraceae</taxon>
        <taxon>Anaerocolumna</taxon>
    </lineage>
</organism>
<dbReference type="Pfam" id="PF02055">
    <property type="entry name" value="Glyco_hydro_30"/>
    <property type="match status" value="1"/>
</dbReference>
<dbReference type="InterPro" id="IPR033452">
    <property type="entry name" value="GH30_C"/>
</dbReference>
<comment type="similarity">
    <text evidence="1 4">Belongs to the glycosyl hydrolase 30 family.</text>
</comment>
<reference evidence="7 8" key="1">
    <citation type="submission" date="2020-01" db="EMBL/GenBank/DDBJ databases">
        <title>Genome analysis of Anaerocolumna sp. CBA3638.</title>
        <authorList>
            <person name="Kim J."/>
            <person name="Roh S.W."/>
        </authorList>
    </citation>
    <scope>NUCLEOTIDE SEQUENCE [LARGE SCALE GENOMIC DNA]</scope>
    <source>
        <strain evidence="7 8">CBA3638</strain>
    </source>
</reference>
<dbReference type="AlphaFoldDB" id="A0A6P1TEA3"/>
<evidence type="ECO:0000259" key="5">
    <source>
        <dbReference type="Pfam" id="PF02055"/>
    </source>
</evidence>
<dbReference type="Gene3D" id="3.20.20.80">
    <property type="entry name" value="Glycosidases"/>
    <property type="match status" value="1"/>
</dbReference>
<dbReference type="InterPro" id="IPR017853">
    <property type="entry name" value="GH"/>
</dbReference>
<dbReference type="InterPro" id="IPR013780">
    <property type="entry name" value="Glyco_hydro_b"/>
</dbReference>
<evidence type="ECO:0000256" key="4">
    <source>
        <dbReference type="RuleBase" id="RU361188"/>
    </source>
</evidence>
<dbReference type="GO" id="GO:0004348">
    <property type="term" value="F:glucosylceramidase activity"/>
    <property type="evidence" value="ECO:0007669"/>
    <property type="project" value="InterPro"/>
</dbReference>
<feature type="domain" description="Glycosyl hydrolase family 30 beta sandwich" evidence="6">
    <location>
        <begin position="379"/>
        <end position="438"/>
    </location>
</feature>
<accession>A0A6P1TEA3</accession>
<proteinExistence type="inferred from homology"/>
<dbReference type="RefSeq" id="WP_161836119.1">
    <property type="nucleotide sequence ID" value="NZ_CP048000.1"/>
</dbReference>
<protein>
    <submittedName>
        <fullName evidence="7">Glucosylceramidase</fullName>
    </submittedName>
</protein>
<dbReference type="SUPFAM" id="SSF51445">
    <property type="entry name" value="(Trans)glycosidases"/>
    <property type="match status" value="1"/>
</dbReference>
<evidence type="ECO:0000259" key="6">
    <source>
        <dbReference type="Pfam" id="PF17189"/>
    </source>
</evidence>
<feature type="domain" description="Glycosyl hydrolase family 30 TIM-barrel" evidence="5">
    <location>
        <begin position="45"/>
        <end position="376"/>
    </location>
</feature>
<dbReference type="PRINTS" id="PR00843">
    <property type="entry name" value="GLHYDRLASE30"/>
</dbReference>